<evidence type="ECO:0000313" key="9">
    <source>
        <dbReference type="EMBL" id="MBB3036486.1"/>
    </source>
</evidence>
<feature type="domain" description="VTT" evidence="8">
    <location>
        <begin position="14"/>
        <end position="114"/>
    </location>
</feature>
<comment type="similarity">
    <text evidence="2 7">Belongs to the DedA family.</text>
</comment>
<name>A0A839RK37_9ACTN</name>
<dbReference type="EMBL" id="JACHWS010000001">
    <property type="protein sequence ID" value="MBB3036486.1"/>
    <property type="molecule type" value="Genomic_DNA"/>
</dbReference>
<evidence type="ECO:0000259" key="8">
    <source>
        <dbReference type="Pfam" id="PF09335"/>
    </source>
</evidence>
<evidence type="ECO:0000256" key="4">
    <source>
        <dbReference type="ARBA" id="ARBA00022692"/>
    </source>
</evidence>
<dbReference type="PANTHER" id="PTHR30353:SF15">
    <property type="entry name" value="INNER MEMBRANE PROTEIN YABI"/>
    <property type="match status" value="1"/>
</dbReference>
<feature type="transmembrane region" description="Helical" evidence="7">
    <location>
        <begin position="12"/>
        <end position="33"/>
    </location>
</feature>
<dbReference type="PANTHER" id="PTHR30353">
    <property type="entry name" value="INNER MEMBRANE PROTEIN DEDA-RELATED"/>
    <property type="match status" value="1"/>
</dbReference>
<keyword evidence="5 7" id="KW-1133">Transmembrane helix</keyword>
<evidence type="ECO:0000256" key="3">
    <source>
        <dbReference type="ARBA" id="ARBA00022475"/>
    </source>
</evidence>
<dbReference type="OrthoDB" id="9813426at2"/>
<protein>
    <submittedName>
        <fullName evidence="9">Membrane protein DedA with SNARE-associated domain</fullName>
    </submittedName>
</protein>
<keyword evidence="6 7" id="KW-0472">Membrane</keyword>
<accession>A0A839RK37</accession>
<evidence type="ECO:0000256" key="1">
    <source>
        <dbReference type="ARBA" id="ARBA00004651"/>
    </source>
</evidence>
<sequence length="160" mass="17365">MEYTFLEGRSVVVVYLALLGIVFLRAQATYWIGRGLGAGVHRSRLGDRLGDKLERAEGAINRYGPPAVTVSFLTIGVQTAINLTAGAMRMRFVRYLIAMFAGCLMWAAIYTFGGLAVMTAWVSMFTQSPLLAVGALAAIAGLIGIIVWRRKQRAVAAHEV</sequence>
<feature type="transmembrane region" description="Helical" evidence="7">
    <location>
        <begin position="128"/>
        <end position="148"/>
    </location>
</feature>
<dbReference type="InterPro" id="IPR032816">
    <property type="entry name" value="VTT_dom"/>
</dbReference>
<evidence type="ECO:0000256" key="2">
    <source>
        <dbReference type="ARBA" id="ARBA00010792"/>
    </source>
</evidence>
<proteinExistence type="inferred from homology"/>
<evidence type="ECO:0000256" key="6">
    <source>
        <dbReference type="ARBA" id="ARBA00023136"/>
    </source>
</evidence>
<reference evidence="9 10" key="1">
    <citation type="submission" date="2020-08" db="EMBL/GenBank/DDBJ databases">
        <title>Sequencing the genomes of 1000 actinobacteria strains.</title>
        <authorList>
            <person name="Klenk H.-P."/>
        </authorList>
    </citation>
    <scope>NUCLEOTIDE SEQUENCE [LARGE SCALE GENOMIC DNA]</scope>
    <source>
        <strain evidence="9 10">DSM 45258</strain>
    </source>
</reference>
<dbReference type="AlphaFoldDB" id="A0A839RK37"/>
<comment type="caution">
    <text evidence="9">The sequence shown here is derived from an EMBL/GenBank/DDBJ whole genome shotgun (WGS) entry which is preliminary data.</text>
</comment>
<dbReference type="GO" id="GO:0005886">
    <property type="term" value="C:plasma membrane"/>
    <property type="evidence" value="ECO:0007669"/>
    <property type="project" value="UniProtKB-SubCell"/>
</dbReference>
<dbReference type="Proteomes" id="UP000567922">
    <property type="component" value="Unassembled WGS sequence"/>
</dbReference>
<keyword evidence="10" id="KW-1185">Reference proteome</keyword>
<feature type="transmembrane region" description="Helical" evidence="7">
    <location>
        <begin position="95"/>
        <end position="122"/>
    </location>
</feature>
<evidence type="ECO:0000313" key="10">
    <source>
        <dbReference type="Proteomes" id="UP000567922"/>
    </source>
</evidence>
<dbReference type="RefSeq" id="WP_064441600.1">
    <property type="nucleotide sequence ID" value="NZ_BDDI01000015.1"/>
</dbReference>
<organism evidence="9 10">
    <name type="scientific">Hoyosella altamirensis</name>
    <dbReference type="NCBI Taxonomy" id="616997"/>
    <lineage>
        <taxon>Bacteria</taxon>
        <taxon>Bacillati</taxon>
        <taxon>Actinomycetota</taxon>
        <taxon>Actinomycetes</taxon>
        <taxon>Mycobacteriales</taxon>
        <taxon>Hoyosellaceae</taxon>
        <taxon>Hoyosella</taxon>
    </lineage>
</organism>
<keyword evidence="4 7" id="KW-0812">Transmembrane</keyword>
<comment type="subcellular location">
    <subcellularLocation>
        <location evidence="1 7">Cell membrane</location>
        <topology evidence="1 7">Multi-pass membrane protein</topology>
    </subcellularLocation>
</comment>
<dbReference type="Pfam" id="PF09335">
    <property type="entry name" value="VTT_dom"/>
    <property type="match status" value="1"/>
</dbReference>
<gene>
    <name evidence="9" type="ORF">FHU29_000920</name>
</gene>
<evidence type="ECO:0000256" key="7">
    <source>
        <dbReference type="RuleBase" id="RU367016"/>
    </source>
</evidence>
<comment type="caution">
    <text evidence="7">Lacks conserved residue(s) required for the propagation of feature annotation.</text>
</comment>
<evidence type="ECO:0000256" key="5">
    <source>
        <dbReference type="ARBA" id="ARBA00022989"/>
    </source>
</evidence>
<keyword evidence="3 7" id="KW-1003">Cell membrane</keyword>
<dbReference type="InterPro" id="IPR032818">
    <property type="entry name" value="DedA-like"/>
</dbReference>